<comment type="caution">
    <text evidence="2">The sequence shown here is derived from an EMBL/GenBank/DDBJ whole genome shotgun (WGS) entry which is preliminary data.</text>
</comment>
<accession>A0A9J5XDR1</accession>
<keyword evidence="3" id="KW-1185">Reference proteome</keyword>
<name>A0A9J5XDR1_SOLCO</name>
<evidence type="ECO:0000313" key="2">
    <source>
        <dbReference type="EMBL" id="KAG5586545.1"/>
    </source>
</evidence>
<evidence type="ECO:0000256" key="1">
    <source>
        <dbReference type="SAM" id="MobiDB-lite"/>
    </source>
</evidence>
<reference evidence="2 3" key="1">
    <citation type="submission" date="2020-09" db="EMBL/GenBank/DDBJ databases">
        <title>De no assembly of potato wild relative species, Solanum commersonii.</title>
        <authorList>
            <person name="Cho K."/>
        </authorList>
    </citation>
    <scope>NUCLEOTIDE SEQUENCE [LARGE SCALE GENOMIC DNA]</scope>
    <source>
        <strain evidence="2">LZ3.2</strain>
        <tissue evidence="2">Leaf</tissue>
    </source>
</reference>
<sequence>MGAAGDDLGALDHTNTIPGSSSRAASMGVALPVQHAIGRCCCPLASLEIRGSDGHIATSHSVVDAKVDHRVEARVGARMEDMMDGRSGY</sequence>
<dbReference type="EMBL" id="JACXVP010000009">
    <property type="protein sequence ID" value="KAG5586545.1"/>
    <property type="molecule type" value="Genomic_DNA"/>
</dbReference>
<proteinExistence type="predicted"/>
<protein>
    <submittedName>
        <fullName evidence="2">Uncharacterized protein</fullName>
    </submittedName>
</protein>
<dbReference type="Proteomes" id="UP000824120">
    <property type="component" value="Chromosome 9"/>
</dbReference>
<gene>
    <name evidence="2" type="ORF">H5410_046979</name>
</gene>
<feature type="region of interest" description="Disordered" evidence="1">
    <location>
        <begin position="1"/>
        <end position="25"/>
    </location>
</feature>
<feature type="compositionally biased region" description="Polar residues" evidence="1">
    <location>
        <begin position="13"/>
        <end position="24"/>
    </location>
</feature>
<dbReference type="AlphaFoldDB" id="A0A9J5XDR1"/>
<organism evidence="2 3">
    <name type="scientific">Solanum commersonii</name>
    <name type="common">Commerson's wild potato</name>
    <name type="synonym">Commerson's nightshade</name>
    <dbReference type="NCBI Taxonomy" id="4109"/>
    <lineage>
        <taxon>Eukaryota</taxon>
        <taxon>Viridiplantae</taxon>
        <taxon>Streptophyta</taxon>
        <taxon>Embryophyta</taxon>
        <taxon>Tracheophyta</taxon>
        <taxon>Spermatophyta</taxon>
        <taxon>Magnoliopsida</taxon>
        <taxon>eudicotyledons</taxon>
        <taxon>Gunneridae</taxon>
        <taxon>Pentapetalae</taxon>
        <taxon>asterids</taxon>
        <taxon>lamiids</taxon>
        <taxon>Solanales</taxon>
        <taxon>Solanaceae</taxon>
        <taxon>Solanoideae</taxon>
        <taxon>Solaneae</taxon>
        <taxon>Solanum</taxon>
    </lineage>
</organism>
<evidence type="ECO:0000313" key="3">
    <source>
        <dbReference type="Proteomes" id="UP000824120"/>
    </source>
</evidence>